<name>A0ABT7V9Z8_9ACTN</name>
<dbReference type="RefSeq" id="WP_204672195.1">
    <property type="nucleotide sequence ID" value="NZ_JACJKQ010000002.1"/>
</dbReference>
<feature type="domain" description="ABC transporter" evidence="8">
    <location>
        <begin position="32"/>
        <end position="273"/>
    </location>
</feature>
<dbReference type="Proteomes" id="UP001529421">
    <property type="component" value="Unassembled WGS sequence"/>
</dbReference>
<evidence type="ECO:0000256" key="2">
    <source>
        <dbReference type="ARBA" id="ARBA00022475"/>
    </source>
</evidence>
<dbReference type="Pfam" id="PF00005">
    <property type="entry name" value="ABC_tran"/>
    <property type="match status" value="1"/>
</dbReference>
<dbReference type="GO" id="GO:0005524">
    <property type="term" value="F:ATP binding"/>
    <property type="evidence" value="ECO:0007669"/>
    <property type="project" value="UniProtKB-KW"/>
</dbReference>
<evidence type="ECO:0000256" key="3">
    <source>
        <dbReference type="ARBA" id="ARBA00022592"/>
    </source>
</evidence>
<dbReference type="InterPro" id="IPR005670">
    <property type="entry name" value="PstB-like"/>
</dbReference>
<evidence type="ECO:0000256" key="6">
    <source>
        <dbReference type="ARBA" id="ARBA00022967"/>
    </source>
</evidence>
<dbReference type="SUPFAM" id="SSF52540">
    <property type="entry name" value="P-loop containing nucleoside triphosphate hydrolases"/>
    <property type="match status" value="1"/>
</dbReference>
<keyword evidence="6" id="KW-1278">Translocase</keyword>
<evidence type="ECO:0000256" key="7">
    <source>
        <dbReference type="ARBA" id="ARBA00023136"/>
    </source>
</evidence>
<dbReference type="InterPro" id="IPR003439">
    <property type="entry name" value="ABC_transporter-like_ATP-bd"/>
</dbReference>
<dbReference type="EMBL" id="JAUDDZ010000010">
    <property type="protein sequence ID" value="MDM8275334.1"/>
    <property type="molecule type" value="Genomic_DNA"/>
</dbReference>
<keyword evidence="5 9" id="KW-0067">ATP-binding</keyword>
<comment type="caution">
    <text evidence="9">The sequence shown here is derived from an EMBL/GenBank/DDBJ whole genome shotgun (WGS) entry which is preliminary data.</text>
</comment>
<keyword evidence="7" id="KW-0472">Membrane</keyword>
<dbReference type="InterPro" id="IPR027417">
    <property type="entry name" value="P-loop_NTPase"/>
</dbReference>
<keyword evidence="2" id="KW-1003">Cell membrane</keyword>
<proteinExistence type="predicted"/>
<evidence type="ECO:0000256" key="1">
    <source>
        <dbReference type="ARBA" id="ARBA00022448"/>
    </source>
</evidence>
<reference evidence="10" key="1">
    <citation type="submission" date="2023-06" db="EMBL/GenBank/DDBJ databases">
        <title>Identification and characterization of horizontal gene transfer across gut microbiota members of farm animals based on homology search.</title>
        <authorList>
            <person name="Zeman M."/>
            <person name="Kubasova T."/>
            <person name="Jahodarova E."/>
            <person name="Nykrynova M."/>
            <person name="Rychlik I."/>
        </authorList>
    </citation>
    <scope>NUCLEOTIDE SEQUENCE [LARGE SCALE GENOMIC DNA]</scope>
    <source>
        <strain evidence="10">154_Feed</strain>
    </source>
</reference>
<dbReference type="InterPro" id="IPR003593">
    <property type="entry name" value="AAA+_ATPase"/>
</dbReference>
<gene>
    <name evidence="9" type="primary">pstB</name>
    <name evidence="9" type="ORF">QUW28_07495</name>
</gene>
<organism evidence="9 10">
    <name type="scientific">Enorma phocaeensis</name>
    <dbReference type="NCBI Taxonomy" id="1871019"/>
    <lineage>
        <taxon>Bacteria</taxon>
        <taxon>Bacillati</taxon>
        <taxon>Actinomycetota</taxon>
        <taxon>Coriobacteriia</taxon>
        <taxon>Coriobacteriales</taxon>
        <taxon>Coriobacteriaceae</taxon>
        <taxon>Enorma</taxon>
    </lineage>
</organism>
<dbReference type="InterPro" id="IPR017871">
    <property type="entry name" value="ABC_transporter-like_CS"/>
</dbReference>
<keyword evidence="3" id="KW-0592">Phosphate transport</keyword>
<evidence type="ECO:0000313" key="9">
    <source>
        <dbReference type="EMBL" id="MDM8275334.1"/>
    </source>
</evidence>
<evidence type="ECO:0000256" key="5">
    <source>
        <dbReference type="ARBA" id="ARBA00022840"/>
    </source>
</evidence>
<sequence length="278" mass="31412">MTNETDQFLADVDSSEKGARISGVAVSDEVMLETHDVNVYYGDHHALHDTSLKFHKGEITALIGPSGCGKSTYLRSLNLMNREIKGCRVEGEIIYQDRNINTKTENLYELRKSIGMVFQQPNPFHKSIRENITFAPKRHGIKDKDTLDQMVEESLRGAALWDEVKDKLDQSAFALSGGQQQRLCIARTLAMHPDVILFDEPCSALDPISTLAIEDLMASIVKDRAIVIVTHNMEQASRVSNRTAFFYMGDMVEYGETNQIFQRPKDKRLNDYLTGMFS</sequence>
<dbReference type="PANTHER" id="PTHR43423">
    <property type="entry name" value="ABC TRANSPORTER I FAMILY MEMBER 17"/>
    <property type="match status" value="1"/>
</dbReference>
<dbReference type="PROSITE" id="PS00211">
    <property type="entry name" value="ABC_TRANSPORTER_1"/>
    <property type="match status" value="1"/>
</dbReference>
<reference evidence="9 10" key="2">
    <citation type="submission" date="2023-06" db="EMBL/GenBank/DDBJ databases">
        <authorList>
            <person name="Zeman M."/>
            <person name="Kubasova T."/>
            <person name="Jahodarova E."/>
            <person name="Nykrynova M."/>
            <person name="Rychlik I."/>
        </authorList>
    </citation>
    <scope>NUCLEOTIDE SEQUENCE [LARGE SCALE GENOMIC DNA]</scope>
    <source>
        <strain evidence="9 10">154_Feed</strain>
    </source>
</reference>
<keyword evidence="10" id="KW-1185">Reference proteome</keyword>
<evidence type="ECO:0000256" key="4">
    <source>
        <dbReference type="ARBA" id="ARBA00022741"/>
    </source>
</evidence>
<dbReference type="PANTHER" id="PTHR43423:SF10">
    <property type="entry name" value="PHOSPHATE IMPORT ATP-BINDING PROTEIN PSTB 2"/>
    <property type="match status" value="1"/>
</dbReference>
<dbReference type="PROSITE" id="PS50893">
    <property type="entry name" value="ABC_TRANSPORTER_2"/>
    <property type="match status" value="1"/>
</dbReference>
<dbReference type="NCBIfam" id="TIGR00972">
    <property type="entry name" value="3a0107s01c2"/>
    <property type="match status" value="1"/>
</dbReference>
<protein>
    <submittedName>
        <fullName evidence="9">Phosphate ABC transporter ATP-binding protein PstB</fullName>
    </submittedName>
</protein>
<dbReference type="SMART" id="SM00382">
    <property type="entry name" value="AAA"/>
    <property type="match status" value="1"/>
</dbReference>
<evidence type="ECO:0000259" key="8">
    <source>
        <dbReference type="PROSITE" id="PS50893"/>
    </source>
</evidence>
<dbReference type="Gene3D" id="3.40.50.300">
    <property type="entry name" value="P-loop containing nucleotide triphosphate hydrolases"/>
    <property type="match status" value="1"/>
</dbReference>
<evidence type="ECO:0000313" key="10">
    <source>
        <dbReference type="Proteomes" id="UP001529421"/>
    </source>
</evidence>
<keyword evidence="1" id="KW-0813">Transport</keyword>
<accession>A0ABT7V9Z8</accession>
<dbReference type="CDD" id="cd03260">
    <property type="entry name" value="ABC_PstB_phosphate_transporter"/>
    <property type="match status" value="1"/>
</dbReference>
<keyword evidence="4" id="KW-0547">Nucleotide-binding</keyword>